<dbReference type="Gene3D" id="3.40.462.20">
    <property type="match status" value="1"/>
</dbReference>
<dbReference type="Proteomes" id="UP000472320">
    <property type="component" value="Unassembled WGS sequence"/>
</dbReference>
<dbReference type="InterPro" id="IPR036318">
    <property type="entry name" value="FAD-bd_PCMH-like_sf"/>
</dbReference>
<evidence type="ECO:0000313" key="7">
    <source>
        <dbReference type="EMBL" id="MTW09741.1"/>
    </source>
</evidence>
<dbReference type="PANTHER" id="PTHR42973">
    <property type="entry name" value="BINDING OXIDOREDUCTASE, PUTATIVE (AFU_ORTHOLOGUE AFUA_1G17690)-RELATED"/>
    <property type="match status" value="1"/>
</dbReference>
<dbReference type="Gene3D" id="3.30.43.10">
    <property type="entry name" value="Uridine Diphospho-n-acetylenolpyruvylglucosamine Reductase, domain 2"/>
    <property type="match status" value="1"/>
</dbReference>
<keyword evidence="8" id="KW-1185">Reference proteome</keyword>
<evidence type="ECO:0000256" key="3">
    <source>
        <dbReference type="ARBA" id="ARBA00022630"/>
    </source>
</evidence>
<evidence type="ECO:0000256" key="1">
    <source>
        <dbReference type="ARBA" id="ARBA00001974"/>
    </source>
</evidence>
<dbReference type="EMBL" id="WNKX01000002">
    <property type="protein sequence ID" value="MTW09741.1"/>
    <property type="molecule type" value="Genomic_DNA"/>
</dbReference>
<protein>
    <submittedName>
        <fullName evidence="7">FAD-binding protein</fullName>
    </submittedName>
</protein>
<evidence type="ECO:0000256" key="2">
    <source>
        <dbReference type="ARBA" id="ARBA00005466"/>
    </source>
</evidence>
<dbReference type="Pfam" id="PF08031">
    <property type="entry name" value="BBE"/>
    <property type="match status" value="1"/>
</dbReference>
<dbReference type="InterPro" id="IPR050416">
    <property type="entry name" value="FAD-linked_Oxidoreductase"/>
</dbReference>
<proteinExistence type="inferred from homology"/>
<dbReference type="RefSeq" id="WP_155452693.1">
    <property type="nucleotide sequence ID" value="NZ_WNKX01000002.1"/>
</dbReference>
<dbReference type="PANTHER" id="PTHR42973:SF39">
    <property type="entry name" value="FAD-BINDING PCMH-TYPE DOMAIN-CONTAINING PROTEIN"/>
    <property type="match status" value="1"/>
</dbReference>
<evidence type="ECO:0000256" key="5">
    <source>
        <dbReference type="ARBA" id="ARBA00023002"/>
    </source>
</evidence>
<dbReference type="GO" id="GO:0071949">
    <property type="term" value="F:FAD binding"/>
    <property type="evidence" value="ECO:0007669"/>
    <property type="project" value="InterPro"/>
</dbReference>
<dbReference type="InterPro" id="IPR006093">
    <property type="entry name" value="Oxy_OxRdtase_FAD_BS"/>
</dbReference>
<accession>A0A6L6QCD8</accession>
<dbReference type="OrthoDB" id="9775082at2"/>
<keyword evidence="4" id="KW-0274">FAD</keyword>
<evidence type="ECO:0000256" key="4">
    <source>
        <dbReference type="ARBA" id="ARBA00022827"/>
    </source>
</evidence>
<dbReference type="SUPFAM" id="SSF56176">
    <property type="entry name" value="FAD-binding/transporter-associated domain-like"/>
    <property type="match status" value="1"/>
</dbReference>
<name>A0A6L6QCD8_9BURK</name>
<comment type="similarity">
    <text evidence="2">Belongs to the oxygen-dependent FAD-linked oxidoreductase family.</text>
</comment>
<dbReference type="AlphaFoldDB" id="A0A6L6QCD8"/>
<keyword evidence="5" id="KW-0560">Oxidoreductase</keyword>
<dbReference type="InterPro" id="IPR016169">
    <property type="entry name" value="FAD-bd_PCMH_sub2"/>
</dbReference>
<sequence>MKKTAFHPLRKLALAGNPNRPLLGAKTYTPPLIAYLEEHGISPAAFQALTKKLNGQVVTPFDPPYASGRMDSDNAFNRYPLMIVYCTGSADVVEAVKFCSEQNLAVCMRAGGHSTEGYSVLDGRVLIDVSNIKGIFVDEVGMTSTVGAGVTWGEYNQELNAYGLHNPGGSCNSVGMAGYTMGGGYGYTSMRWGIACDSLLEVRMVTATGEIVTANAKSHPELLWAHQGGTGGNFGIVVGMKYKLEKLKDVWPIQVNWPIDDAAKVLKTWQDKMTKTLQDLDLGLLGFLAIEEVPGKAPGGESCTINRPYFCIRGIYSGASKDAAQAAMQPLLDIGTPSFPAGPLWQHQIPYAAANEHLLDNVEGIIPDTIKETKRCAYIERALSEQEFQKMVDYFKTSPNPYNIVSMEPYGGAINKVAPHETAFVHRNAYFDIFTDSFWMQDSEKAEAFRWLKDYYESPDMKGLWSNRYYQNYVNAEYKDWQHGYFGENYDELQQVKAQWDPDNRFRYPQSIEPAK</sequence>
<organism evidence="7 8">
    <name type="scientific">Massilia eburnea</name>
    <dbReference type="NCBI Taxonomy" id="1776165"/>
    <lineage>
        <taxon>Bacteria</taxon>
        <taxon>Pseudomonadati</taxon>
        <taxon>Pseudomonadota</taxon>
        <taxon>Betaproteobacteria</taxon>
        <taxon>Burkholderiales</taxon>
        <taxon>Oxalobacteraceae</taxon>
        <taxon>Telluria group</taxon>
        <taxon>Massilia</taxon>
    </lineage>
</organism>
<gene>
    <name evidence="7" type="ORF">GM658_03925</name>
</gene>
<dbReference type="InterPro" id="IPR016167">
    <property type="entry name" value="FAD-bd_PCMH_sub1"/>
</dbReference>
<comment type="caution">
    <text evidence="7">The sequence shown here is derived from an EMBL/GenBank/DDBJ whole genome shotgun (WGS) entry which is preliminary data.</text>
</comment>
<dbReference type="GO" id="GO:0016491">
    <property type="term" value="F:oxidoreductase activity"/>
    <property type="evidence" value="ECO:0007669"/>
    <property type="project" value="UniProtKB-KW"/>
</dbReference>
<feature type="domain" description="FAD-binding PCMH-type" evidence="6">
    <location>
        <begin position="76"/>
        <end position="247"/>
    </location>
</feature>
<dbReference type="Pfam" id="PF01565">
    <property type="entry name" value="FAD_binding_4"/>
    <property type="match status" value="1"/>
</dbReference>
<reference evidence="7 8" key="1">
    <citation type="submission" date="2019-11" db="EMBL/GenBank/DDBJ databases">
        <title>Type strains purchased from KCTC, JCM and DSMZ.</title>
        <authorList>
            <person name="Lu H."/>
        </authorList>
    </citation>
    <scope>NUCLEOTIDE SEQUENCE [LARGE SCALE GENOMIC DNA]</scope>
    <source>
        <strain evidence="7 8">JCM 31587</strain>
    </source>
</reference>
<evidence type="ECO:0000313" key="8">
    <source>
        <dbReference type="Proteomes" id="UP000472320"/>
    </source>
</evidence>
<dbReference type="PROSITE" id="PS00862">
    <property type="entry name" value="OX2_COVAL_FAD"/>
    <property type="match status" value="1"/>
</dbReference>
<comment type="cofactor">
    <cofactor evidence="1">
        <name>FAD</name>
        <dbReference type="ChEBI" id="CHEBI:57692"/>
    </cofactor>
</comment>
<dbReference type="Gene3D" id="3.30.465.10">
    <property type="match status" value="1"/>
</dbReference>
<dbReference type="InterPro" id="IPR006094">
    <property type="entry name" value="Oxid_FAD_bind_N"/>
</dbReference>
<dbReference type="InterPro" id="IPR012951">
    <property type="entry name" value="BBE"/>
</dbReference>
<dbReference type="PROSITE" id="PS51387">
    <property type="entry name" value="FAD_PCMH"/>
    <property type="match status" value="1"/>
</dbReference>
<evidence type="ECO:0000259" key="6">
    <source>
        <dbReference type="PROSITE" id="PS51387"/>
    </source>
</evidence>
<keyword evidence="3" id="KW-0285">Flavoprotein</keyword>
<dbReference type="InterPro" id="IPR016166">
    <property type="entry name" value="FAD-bd_PCMH"/>
</dbReference>